<protein>
    <submittedName>
        <fullName evidence="1">Uncharacterized protein</fullName>
    </submittedName>
</protein>
<evidence type="ECO:0000313" key="2">
    <source>
        <dbReference type="Proteomes" id="UP000000788"/>
    </source>
</evidence>
<dbReference type="Proteomes" id="UP000000788">
    <property type="component" value="Chromosome"/>
</dbReference>
<evidence type="ECO:0000313" key="1">
    <source>
        <dbReference type="EMBL" id="ABX09302.1"/>
    </source>
</evidence>
<dbReference type="AlphaFoldDB" id="A9BBU0"/>
<gene>
    <name evidence="1" type="ordered locus">P9211_13711</name>
</gene>
<accession>A9BBU0</accession>
<dbReference type="eggNOG" id="ENOG502ZEB6">
    <property type="taxonomic scope" value="Bacteria"/>
</dbReference>
<dbReference type="KEGG" id="pmj:P9211_13711"/>
<name>A9BBU0_PROM4</name>
<sequence>MSNPRQSGFNNGKAPLQRKTTLKWSVDGELSAVDMTRILERLENTELIECDLTCNLED</sequence>
<keyword evidence="2" id="KW-1185">Reference proteome</keyword>
<reference evidence="1 2" key="1">
    <citation type="journal article" date="2007" name="PLoS Genet.">
        <title>Patterns and implications of gene gain and loss in the evolution of Prochlorococcus.</title>
        <authorList>
            <person name="Kettler G.C."/>
            <person name="Martiny A.C."/>
            <person name="Huang K."/>
            <person name="Zucker J."/>
            <person name="Coleman M.L."/>
            <person name="Rodrigue S."/>
            <person name="Chen F."/>
            <person name="Lapidus A."/>
            <person name="Ferriera S."/>
            <person name="Johnson J."/>
            <person name="Steglich C."/>
            <person name="Church G.M."/>
            <person name="Richardson P."/>
            <person name="Chisholm S.W."/>
        </authorList>
    </citation>
    <scope>NUCLEOTIDE SEQUENCE [LARGE SCALE GENOMIC DNA]</scope>
    <source>
        <strain evidence="2">MIT 9211</strain>
    </source>
</reference>
<organism evidence="1 2">
    <name type="scientific">Prochlorococcus marinus (strain MIT 9211)</name>
    <dbReference type="NCBI Taxonomy" id="93059"/>
    <lineage>
        <taxon>Bacteria</taxon>
        <taxon>Bacillati</taxon>
        <taxon>Cyanobacteriota</taxon>
        <taxon>Cyanophyceae</taxon>
        <taxon>Synechococcales</taxon>
        <taxon>Prochlorococcaceae</taxon>
        <taxon>Prochlorococcus</taxon>
    </lineage>
</organism>
<dbReference type="HOGENOM" id="CLU_189950_1_0_3"/>
<dbReference type="EMBL" id="CP000878">
    <property type="protein sequence ID" value="ABX09302.1"/>
    <property type="molecule type" value="Genomic_DNA"/>
</dbReference>
<proteinExistence type="predicted"/>